<dbReference type="Proteomes" id="UP000299102">
    <property type="component" value="Unassembled WGS sequence"/>
</dbReference>
<comment type="caution">
    <text evidence="1">The sequence shown here is derived from an EMBL/GenBank/DDBJ whole genome shotgun (WGS) entry which is preliminary data.</text>
</comment>
<keyword evidence="2" id="KW-1185">Reference proteome</keyword>
<evidence type="ECO:0000313" key="2">
    <source>
        <dbReference type="Proteomes" id="UP000299102"/>
    </source>
</evidence>
<evidence type="ECO:0000313" key="1">
    <source>
        <dbReference type="EMBL" id="GBP97460.1"/>
    </source>
</evidence>
<dbReference type="EMBL" id="BGZK01002936">
    <property type="protein sequence ID" value="GBP97460.1"/>
    <property type="molecule type" value="Genomic_DNA"/>
</dbReference>
<dbReference type="AlphaFoldDB" id="A0A4C2ABI2"/>
<sequence length="126" mass="13356">MCIVEPVKAQPARAPAEGFSDGGVGAGYGVRERFGYTMRRRRGMVRKSGHDLRCGAAGAIGVSGGAAVGHGHRTRYASGDKGKTEFLPPLRAKAAAAGKIKTILELFQLEPLFGHNRYGFSLAARK</sequence>
<protein>
    <submittedName>
        <fullName evidence="1">Uncharacterized protein</fullName>
    </submittedName>
</protein>
<proteinExistence type="predicted"/>
<reference evidence="1 2" key="1">
    <citation type="journal article" date="2019" name="Commun. Biol.">
        <title>The bagworm genome reveals a unique fibroin gene that provides high tensile strength.</title>
        <authorList>
            <person name="Kono N."/>
            <person name="Nakamura H."/>
            <person name="Ohtoshi R."/>
            <person name="Tomita M."/>
            <person name="Numata K."/>
            <person name="Arakawa K."/>
        </authorList>
    </citation>
    <scope>NUCLEOTIDE SEQUENCE [LARGE SCALE GENOMIC DNA]</scope>
</reference>
<accession>A0A4C2ABI2</accession>
<name>A0A4C2ABI2_EUMVA</name>
<organism evidence="1 2">
    <name type="scientific">Eumeta variegata</name>
    <name type="common">Bagworm moth</name>
    <name type="synonym">Eumeta japonica</name>
    <dbReference type="NCBI Taxonomy" id="151549"/>
    <lineage>
        <taxon>Eukaryota</taxon>
        <taxon>Metazoa</taxon>
        <taxon>Ecdysozoa</taxon>
        <taxon>Arthropoda</taxon>
        <taxon>Hexapoda</taxon>
        <taxon>Insecta</taxon>
        <taxon>Pterygota</taxon>
        <taxon>Neoptera</taxon>
        <taxon>Endopterygota</taxon>
        <taxon>Lepidoptera</taxon>
        <taxon>Glossata</taxon>
        <taxon>Ditrysia</taxon>
        <taxon>Tineoidea</taxon>
        <taxon>Psychidae</taxon>
        <taxon>Oiketicinae</taxon>
        <taxon>Eumeta</taxon>
    </lineage>
</organism>
<gene>
    <name evidence="1" type="ORF">EVAR_65012_1</name>
</gene>